<sequence>MSVLIVELKIGSVTFSLSASRPSEVRLRLENLKLLQKIPGDPSVINGEWIYLRAVSCWYWGLTDPAEWPRRPPEMVVSRQSKSLWVFQSGRGARSR</sequence>
<dbReference type="Proteomes" id="UP000250321">
    <property type="component" value="Unassembled WGS sequence"/>
</dbReference>
<protein>
    <submittedName>
        <fullName evidence="1">Uncharacterized protein</fullName>
    </submittedName>
</protein>
<dbReference type="AlphaFoldDB" id="A0A314ZHN0"/>
<reference evidence="1 2" key="1">
    <citation type="submission" date="2018-02" db="EMBL/GenBank/DDBJ databases">
        <title>Draft genome of wild Prunus yedoensis var. nudiflora.</title>
        <authorList>
            <person name="Baek S."/>
            <person name="Kim J.-H."/>
            <person name="Choi K."/>
            <person name="Kim G.-B."/>
            <person name="Cho A."/>
            <person name="Jang H."/>
            <person name="Shin C.-H."/>
            <person name="Yu H.-J."/>
            <person name="Mun J.-H."/>
        </authorList>
    </citation>
    <scope>NUCLEOTIDE SEQUENCE [LARGE SCALE GENOMIC DNA]</scope>
    <source>
        <strain evidence="2">cv. Jeju island</strain>
        <tissue evidence="1">Leaf</tissue>
    </source>
</reference>
<proteinExistence type="predicted"/>
<evidence type="ECO:0000313" key="1">
    <source>
        <dbReference type="EMBL" id="PQQ01436.1"/>
    </source>
</evidence>
<name>A0A314ZHN0_PRUYE</name>
<dbReference type="EMBL" id="PJQY01001561">
    <property type="protein sequence ID" value="PQQ01436.1"/>
    <property type="molecule type" value="Genomic_DNA"/>
</dbReference>
<keyword evidence="2" id="KW-1185">Reference proteome</keyword>
<evidence type="ECO:0000313" key="2">
    <source>
        <dbReference type="Proteomes" id="UP000250321"/>
    </source>
</evidence>
<gene>
    <name evidence="1" type="ORF">Pyn_24101</name>
</gene>
<accession>A0A314ZHN0</accession>
<comment type="caution">
    <text evidence="1">The sequence shown here is derived from an EMBL/GenBank/DDBJ whole genome shotgun (WGS) entry which is preliminary data.</text>
</comment>
<organism evidence="1 2">
    <name type="scientific">Prunus yedoensis var. nudiflora</name>
    <dbReference type="NCBI Taxonomy" id="2094558"/>
    <lineage>
        <taxon>Eukaryota</taxon>
        <taxon>Viridiplantae</taxon>
        <taxon>Streptophyta</taxon>
        <taxon>Embryophyta</taxon>
        <taxon>Tracheophyta</taxon>
        <taxon>Spermatophyta</taxon>
        <taxon>Magnoliopsida</taxon>
        <taxon>eudicotyledons</taxon>
        <taxon>Gunneridae</taxon>
        <taxon>Pentapetalae</taxon>
        <taxon>rosids</taxon>
        <taxon>fabids</taxon>
        <taxon>Rosales</taxon>
        <taxon>Rosaceae</taxon>
        <taxon>Amygdaloideae</taxon>
        <taxon>Amygdaleae</taxon>
        <taxon>Prunus</taxon>
    </lineage>
</organism>